<name>A0A9W6GUA7_9HYPH</name>
<accession>A0A9W6GUA7</accession>
<evidence type="ECO:0000313" key="2">
    <source>
        <dbReference type="Proteomes" id="UP001144323"/>
    </source>
</evidence>
<sequence length="53" mass="6113">MTARQSLPRLIAVLWRIRLARLMLWLARVSDYDASVMSLARRLVDAAERGMGR</sequence>
<organism evidence="1 2">
    <name type="scientific">Methylocystis echinoides</name>
    <dbReference type="NCBI Taxonomy" id="29468"/>
    <lineage>
        <taxon>Bacteria</taxon>
        <taxon>Pseudomonadati</taxon>
        <taxon>Pseudomonadota</taxon>
        <taxon>Alphaproteobacteria</taxon>
        <taxon>Hyphomicrobiales</taxon>
        <taxon>Methylocystaceae</taxon>
        <taxon>Methylocystis</taxon>
    </lineage>
</organism>
<evidence type="ECO:0000313" key="1">
    <source>
        <dbReference type="EMBL" id="GLI92985.1"/>
    </source>
</evidence>
<keyword evidence="2" id="KW-1185">Reference proteome</keyword>
<gene>
    <name evidence="1" type="ORF">LMG27198_19770</name>
</gene>
<comment type="caution">
    <text evidence="1">The sequence shown here is derived from an EMBL/GenBank/DDBJ whole genome shotgun (WGS) entry which is preliminary data.</text>
</comment>
<reference evidence="1" key="1">
    <citation type="journal article" date="2023" name="Int. J. Syst. Evol. Microbiol.">
        <title>Methylocystis iwaonis sp. nov., a type II methane-oxidizing bacterium from surface soil of a rice paddy field in Japan, and emended description of the genus Methylocystis (ex Whittenbury et al. 1970) Bowman et al. 1993.</title>
        <authorList>
            <person name="Kaise H."/>
            <person name="Sawadogo J.B."/>
            <person name="Alam M.S."/>
            <person name="Ueno C."/>
            <person name="Dianou D."/>
            <person name="Shinjo R."/>
            <person name="Asakawa S."/>
        </authorList>
    </citation>
    <scope>NUCLEOTIDE SEQUENCE</scope>
    <source>
        <strain evidence="1">LMG27198</strain>
    </source>
</reference>
<dbReference type="EMBL" id="BSEC01000001">
    <property type="protein sequence ID" value="GLI92985.1"/>
    <property type="molecule type" value="Genomic_DNA"/>
</dbReference>
<proteinExistence type="predicted"/>
<protein>
    <submittedName>
        <fullName evidence="1">Uncharacterized protein</fullName>
    </submittedName>
</protein>
<dbReference type="Proteomes" id="UP001144323">
    <property type="component" value="Unassembled WGS sequence"/>
</dbReference>
<dbReference type="RefSeq" id="WP_281802531.1">
    <property type="nucleotide sequence ID" value="NZ_BSEC01000001.1"/>
</dbReference>
<dbReference type="AlphaFoldDB" id="A0A9W6GUA7"/>